<evidence type="ECO:0000313" key="1">
    <source>
        <dbReference type="EMBL" id="SDH99028.1"/>
    </source>
</evidence>
<proteinExistence type="predicted"/>
<sequence length="73" mass="7902">MSSDPHHRKVVGQFGPNAAAYLTSAVHAAGADLDRMAEIVGRRPCPRALVRAYFGRDRGPRRFVAGGSARRGR</sequence>
<gene>
    <name evidence="1" type="ORF">SAMN05660652_02667</name>
</gene>
<reference evidence="1 2" key="1">
    <citation type="submission" date="2016-10" db="EMBL/GenBank/DDBJ databases">
        <authorList>
            <person name="de Groot N.N."/>
        </authorList>
    </citation>
    <scope>NUCLEOTIDE SEQUENCE [LARGE SCALE GENOMIC DNA]</scope>
    <source>
        <strain evidence="1 2">DSM 5885</strain>
    </source>
</reference>
<dbReference type="AlphaFoldDB" id="A0A1G8GXA6"/>
<keyword evidence="2" id="KW-1185">Reference proteome</keyword>
<dbReference type="EMBL" id="FNCY01000011">
    <property type="protein sequence ID" value="SDH99028.1"/>
    <property type="molecule type" value="Genomic_DNA"/>
</dbReference>
<dbReference type="STRING" id="83767.SAMN05660652_02667"/>
<protein>
    <submittedName>
        <fullName evidence="1">Uncharacterized protein</fullName>
    </submittedName>
</protein>
<dbReference type="RefSeq" id="WP_143009856.1">
    <property type="nucleotide sequence ID" value="NZ_FNCY01000011.1"/>
</dbReference>
<dbReference type="Proteomes" id="UP000198607">
    <property type="component" value="Unassembled WGS sequence"/>
</dbReference>
<organism evidence="1 2">
    <name type="scientific">Propionivibrio dicarboxylicus</name>
    <dbReference type="NCBI Taxonomy" id="83767"/>
    <lineage>
        <taxon>Bacteria</taxon>
        <taxon>Pseudomonadati</taxon>
        <taxon>Pseudomonadota</taxon>
        <taxon>Betaproteobacteria</taxon>
        <taxon>Rhodocyclales</taxon>
        <taxon>Rhodocyclaceae</taxon>
        <taxon>Propionivibrio</taxon>
    </lineage>
</organism>
<evidence type="ECO:0000313" key="2">
    <source>
        <dbReference type="Proteomes" id="UP000198607"/>
    </source>
</evidence>
<name>A0A1G8GXA6_9RHOO</name>
<accession>A0A1G8GXA6</accession>